<evidence type="ECO:0000256" key="1">
    <source>
        <dbReference type="ARBA" id="ARBA00023015"/>
    </source>
</evidence>
<dbReference type="InterPro" id="IPR016032">
    <property type="entry name" value="Sig_transdc_resp-reg_C-effctor"/>
</dbReference>
<name>A0A285IBD9_9FIRM</name>
<reference evidence="5" key="1">
    <citation type="submission" date="2017-09" db="EMBL/GenBank/DDBJ databases">
        <authorList>
            <person name="Varghese N."/>
            <person name="Submissions S."/>
        </authorList>
    </citation>
    <scope>NUCLEOTIDE SEQUENCE [LARGE SCALE GENOMIC DNA]</scope>
    <source>
        <strain evidence="5">MSL47</strain>
    </source>
</reference>
<dbReference type="Gene3D" id="1.10.10.10">
    <property type="entry name" value="Winged helix-like DNA-binding domain superfamily/Winged helix DNA-binding domain"/>
    <property type="match status" value="1"/>
</dbReference>
<organism evidence="4 5">
    <name type="scientific">Orenia metallireducens</name>
    <dbReference type="NCBI Taxonomy" id="1413210"/>
    <lineage>
        <taxon>Bacteria</taxon>
        <taxon>Bacillati</taxon>
        <taxon>Bacillota</taxon>
        <taxon>Clostridia</taxon>
        <taxon>Halanaerobiales</taxon>
        <taxon>Halobacteroidaceae</taxon>
        <taxon>Orenia</taxon>
    </lineage>
</organism>
<keyword evidence="2" id="KW-0804">Transcription</keyword>
<dbReference type="CDD" id="cd06170">
    <property type="entry name" value="LuxR_C_like"/>
    <property type="match status" value="1"/>
</dbReference>
<proteinExistence type="predicted"/>
<feature type="domain" description="HTH luxR-type" evidence="3">
    <location>
        <begin position="190"/>
        <end position="255"/>
    </location>
</feature>
<gene>
    <name evidence="4" type="ORF">SAMN06265827_13731</name>
</gene>
<dbReference type="AlphaFoldDB" id="A0A285IBD9"/>
<dbReference type="SMART" id="SM00421">
    <property type="entry name" value="HTH_LUXR"/>
    <property type="match status" value="1"/>
</dbReference>
<dbReference type="PROSITE" id="PS50043">
    <property type="entry name" value="HTH_LUXR_2"/>
    <property type="match status" value="1"/>
</dbReference>
<protein>
    <submittedName>
        <fullName evidence="4">Regulatory protein, luxR family</fullName>
    </submittedName>
</protein>
<dbReference type="SUPFAM" id="SSF46894">
    <property type="entry name" value="C-terminal effector domain of the bipartite response regulators"/>
    <property type="match status" value="1"/>
</dbReference>
<sequence length="264" mass="30399">MREKKEINNKTLESLGKCLKLGLKKDLSSPRIRLEENKLREELNKKKLLISIFRESINEINDCVDQNHIFLLINSQGFLLDVISKKLEDNCFLKAGISFAEDSIGTNAISLAMNLKEEIYLISEEHYCNFFKEWNCFALPIWIEGDIVGYIDISVIDSQMKDLQKGLIAFGLLLRENIIQKYKLNKEFKLLDGVLRVTKVQKEILKMTINGYTEQDIAEKLCCSNSAVKYHKKKIKNSLNTDNIFKAIIKAIKTGIISVEEFQL</sequence>
<keyword evidence="5" id="KW-1185">Reference proteome</keyword>
<dbReference type="InterPro" id="IPR036388">
    <property type="entry name" value="WH-like_DNA-bd_sf"/>
</dbReference>
<dbReference type="Pfam" id="PF00196">
    <property type="entry name" value="GerE"/>
    <property type="match status" value="1"/>
</dbReference>
<evidence type="ECO:0000313" key="4">
    <source>
        <dbReference type="EMBL" id="SNY45270.1"/>
    </source>
</evidence>
<dbReference type="RefSeq" id="WP_172431999.1">
    <property type="nucleotide sequence ID" value="NZ_OBDZ01000037.1"/>
</dbReference>
<dbReference type="Proteomes" id="UP000219573">
    <property type="component" value="Unassembled WGS sequence"/>
</dbReference>
<accession>A0A285IBD9</accession>
<evidence type="ECO:0000259" key="3">
    <source>
        <dbReference type="PROSITE" id="PS50043"/>
    </source>
</evidence>
<dbReference type="EMBL" id="OBDZ01000037">
    <property type="protein sequence ID" value="SNY45270.1"/>
    <property type="molecule type" value="Genomic_DNA"/>
</dbReference>
<dbReference type="Gene3D" id="3.30.450.40">
    <property type="match status" value="1"/>
</dbReference>
<dbReference type="InterPro" id="IPR029016">
    <property type="entry name" value="GAF-like_dom_sf"/>
</dbReference>
<evidence type="ECO:0000256" key="2">
    <source>
        <dbReference type="ARBA" id="ARBA00023163"/>
    </source>
</evidence>
<dbReference type="GO" id="GO:0006355">
    <property type="term" value="P:regulation of DNA-templated transcription"/>
    <property type="evidence" value="ECO:0007669"/>
    <property type="project" value="InterPro"/>
</dbReference>
<dbReference type="InterPro" id="IPR000792">
    <property type="entry name" value="Tscrpt_reg_LuxR_C"/>
</dbReference>
<keyword evidence="1" id="KW-0805">Transcription regulation</keyword>
<dbReference type="GO" id="GO:0003677">
    <property type="term" value="F:DNA binding"/>
    <property type="evidence" value="ECO:0007669"/>
    <property type="project" value="InterPro"/>
</dbReference>
<evidence type="ECO:0000313" key="5">
    <source>
        <dbReference type="Proteomes" id="UP000219573"/>
    </source>
</evidence>